<protein>
    <submittedName>
        <fullName evidence="2">Uncharacterized protein</fullName>
    </submittedName>
</protein>
<dbReference type="AlphaFoldDB" id="A0A5M9M9R6"/>
<dbReference type="Proteomes" id="UP000324241">
    <property type="component" value="Unassembled WGS sequence"/>
</dbReference>
<evidence type="ECO:0000256" key="1">
    <source>
        <dbReference type="SAM" id="MobiDB-lite"/>
    </source>
</evidence>
<dbReference type="RefSeq" id="XP_033421738.1">
    <property type="nucleotide sequence ID" value="XM_033575883.1"/>
</dbReference>
<dbReference type="GeneID" id="54334021"/>
<evidence type="ECO:0000313" key="3">
    <source>
        <dbReference type="Proteomes" id="UP000324241"/>
    </source>
</evidence>
<evidence type="ECO:0000313" key="2">
    <source>
        <dbReference type="EMBL" id="KAA8642376.1"/>
    </source>
</evidence>
<sequence length="107" mass="11675">MSRSGSFSARHICGALAPASRSKAFVGSFFHIKASGKGIAIGLLVLGYCWLDADGPSANMETLRYISPSKSNEPKQSVPDNLLIRSVQRKRARKRNNKNAHLQHALI</sequence>
<gene>
    <name evidence="2" type="ORF">ATNIH1004_011320</name>
</gene>
<reference evidence="2 3" key="1">
    <citation type="submission" date="2019-08" db="EMBL/GenBank/DDBJ databases">
        <title>The genome sequence of a newly discovered highly antifungal drug resistant Aspergillus species, Aspergillus tanneri NIH 1004.</title>
        <authorList>
            <person name="Mounaud S."/>
            <person name="Singh I."/>
            <person name="Joardar V."/>
            <person name="Pakala S."/>
            <person name="Pakala S."/>
            <person name="Venepally P."/>
            <person name="Chung J.K."/>
            <person name="Losada L."/>
            <person name="Nierman W.C."/>
        </authorList>
    </citation>
    <scope>NUCLEOTIDE SEQUENCE [LARGE SCALE GENOMIC DNA]</scope>
    <source>
        <strain evidence="2 3">NIH1004</strain>
    </source>
</reference>
<feature type="region of interest" description="Disordered" evidence="1">
    <location>
        <begin position="88"/>
        <end position="107"/>
    </location>
</feature>
<name>A0A5M9M9R6_9EURO</name>
<organism evidence="2 3">
    <name type="scientific">Aspergillus tanneri</name>
    <dbReference type="NCBI Taxonomy" id="1220188"/>
    <lineage>
        <taxon>Eukaryota</taxon>
        <taxon>Fungi</taxon>
        <taxon>Dikarya</taxon>
        <taxon>Ascomycota</taxon>
        <taxon>Pezizomycotina</taxon>
        <taxon>Eurotiomycetes</taxon>
        <taxon>Eurotiomycetidae</taxon>
        <taxon>Eurotiales</taxon>
        <taxon>Aspergillaceae</taxon>
        <taxon>Aspergillus</taxon>
        <taxon>Aspergillus subgen. Circumdati</taxon>
    </lineage>
</organism>
<feature type="compositionally biased region" description="Basic residues" evidence="1">
    <location>
        <begin position="88"/>
        <end position="98"/>
    </location>
</feature>
<proteinExistence type="predicted"/>
<comment type="caution">
    <text evidence="2">The sequence shown here is derived from an EMBL/GenBank/DDBJ whole genome shotgun (WGS) entry which is preliminary data.</text>
</comment>
<accession>A0A5M9M9R6</accession>
<dbReference type="EMBL" id="QUQM01000008">
    <property type="protein sequence ID" value="KAA8642376.1"/>
    <property type="molecule type" value="Genomic_DNA"/>
</dbReference>